<accession>A0A266LP29</accession>
<protein>
    <submittedName>
        <fullName evidence="1">Uncharacterized protein</fullName>
    </submittedName>
</protein>
<dbReference type="EMBL" id="NQKL01000023">
    <property type="protein sequence ID" value="OZY39783.1"/>
    <property type="molecule type" value="Genomic_DNA"/>
</dbReference>
<organism evidence="1 2">
    <name type="scientific">Pseudomonas fragi</name>
    <dbReference type="NCBI Taxonomy" id="296"/>
    <lineage>
        <taxon>Bacteria</taxon>
        <taxon>Pseudomonadati</taxon>
        <taxon>Pseudomonadota</taxon>
        <taxon>Gammaproteobacteria</taxon>
        <taxon>Pseudomonadales</taxon>
        <taxon>Pseudomonadaceae</taxon>
        <taxon>Pseudomonas</taxon>
    </lineage>
</organism>
<name>A0A266LP29_PSEFR</name>
<evidence type="ECO:0000313" key="2">
    <source>
        <dbReference type="Proteomes" id="UP000216113"/>
    </source>
</evidence>
<comment type="caution">
    <text evidence="1">The sequence shown here is derived from an EMBL/GenBank/DDBJ whole genome shotgun (WGS) entry which is preliminary data.</text>
</comment>
<gene>
    <name evidence="1" type="ORF">CJF43_21500</name>
</gene>
<sequence>MSRYVKDPLAYWQAASKQHFDLVTDPEGHWRKLVDLAMLAYERRQVRSDELSEMLELADAARLWGLVEWEEADRVGLFLGLVIDPDDVSFFCKKGQVSFGRTPGQGEYCVGGNSGNGSSW</sequence>
<reference evidence="1 2" key="1">
    <citation type="submission" date="2017-08" db="EMBL/GenBank/DDBJ databases">
        <title>Genomic and metabolic characterisation of spoilage-associated Pseudomonas species.</title>
        <authorList>
            <person name="Stanborough T."/>
            <person name="Fegan N."/>
            <person name="Powell S.M."/>
            <person name="Singh T."/>
            <person name="Tamplin M.L."/>
            <person name="Chandry P.S."/>
        </authorList>
    </citation>
    <scope>NUCLEOTIDE SEQUENCE [LARGE SCALE GENOMIC DNA]</scope>
    <source>
        <strain evidence="1 2">F1820</strain>
    </source>
</reference>
<dbReference type="AlphaFoldDB" id="A0A266LP29"/>
<dbReference type="RefSeq" id="WP_095030887.1">
    <property type="nucleotide sequence ID" value="NZ_NQKL01000023.1"/>
</dbReference>
<proteinExistence type="predicted"/>
<dbReference type="Proteomes" id="UP000216113">
    <property type="component" value="Unassembled WGS sequence"/>
</dbReference>
<evidence type="ECO:0000313" key="1">
    <source>
        <dbReference type="EMBL" id="OZY39783.1"/>
    </source>
</evidence>